<gene>
    <name evidence="7" type="ORF">EC501_01305</name>
</gene>
<comment type="similarity">
    <text evidence="2">Belongs to the CDP-glycerol glycerophosphotransferase family.</text>
</comment>
<dbReference type="EMBL" id="RHLQ01000001">
    <property type="protein sequence ID" value="RND01828.1"/>
    <property type="molecule type" value="Genomic_DNA"/>
</dbReference>
<dbReference type="InterPro" id="IPR007554">
    <property type="entry name" value="Glycerophosphate_synth"/>
</dbReference>
<protein>
    <submittedName>
        <fullName evidence="7">CDP-glycerol glycerophosphotransferase family protein</fullName>
    </submittedName>
</protein>
<dbReference type="SUPFAM" id="SSF53756">
    <property type="entry name" value="UDP-Glycosyltransferase/glycogen phosphorylase"/>
    <property type="match status" value="1"/>
</dbReference>
<name>A0A3M8HH88_9BACI</name>
<reference evidence="7 8" key="1">
    <citation type="journal article" date="2014" name="Int. J. Syst. Evol. Microbiol.">
        <title>Lysinibacillus halotolerans sp. nov., isolated from saline-alkaline soil.</title>
        <authorList>
            <person name="Kong D."/>
            <person name="Wang Y."/>
            <person name="Zhao B."/>
            <person name="Li Y."/>
            <person name="Song J."/>
            <person name="Zhai Y."/>
            <person name="Zhang C."/>
            <person name="Wang H."/>
            <person name="Chen X."/>
            <person name="Zhao B."/>
            <person name="Ruan Z."/>
        </authorList>
    </citation>
    <scope>NUCLEOTIDE SEQUENCE [LARGE SCALE GENOMIC DNA]</scope>
    <source>
        <strain evidence="7 8">MCCC 1A12703</strain>
    </source>
</reference>
<organism evidence="7 8">
    <name type="scientific">Lysinibacillus halotolerans</name>
    <dbReference type="NCBI Taxonomy" id="1368476"/>
    <lineage>
        <taxon>Bacteria</taxon>
        <taxon>Bacillati</taxon>
        <taxon>Bacillota</taxon>
        <taxon>Bacilli</taxon>
        <taxon>Bacillales</taxon>
        <taxon>Bacillaceae</taxon>
        <taxon>Lysinibacillus</taxon>
    </lineage>
</organism>
<dbReference type="Gene3D" id="3.40.50.11820">
    <property type="match status" value="1"/>
</dbReference>
<dbReference type="InterPro" id="IPR043149">
    <property type="entry name" value="TagF_N"/>
</dbReference>
<evidence type="ECO:0000256" key="2">
    <source>
        <dbReference type="ARBA" id="ARBA00010488"/>
    </source>
</evidence>
<dbReference type="InterPro" id="IPR051612">
    <property type="entry name" value="Teichoic_Acid_Biosynth"/>
</dbReference>
<evidence type="ECO:0000256" key="5">
    <source>
        <dbReference type="ARBA" id="ARBA00022944"/>
    </source>
</evidence>
<dbReference type="AlphaFoldDB" id="A0A3M8HH88"/>
<proteinExistence type="inferred from homology"/>
<sequence length="388" mass="45731">MMRELIISIYLFFYKCSFAIFKLCRQKNKIVLIASFKDNHQYIYKELKRVGFSGEIIFLCKKSCYESLMTSTNGPVYLIESGKLLHELKAAYHLMTAKTVVVDNYYGFLAVADFRDNVECIQIWHAAGAVKNFGFLDPTVQNRSDREKKRILSVYKRFHKVVVNSQKFADIFKEAFQLKGDQFLPLGYPRTDFFFQKARHKRVSEKFYAKYPHFKGKKIILYAPTYRPNAEANQLKLDIKKLASQLQEDYVLLIRMHPSVNLTVLDTIGRENFVYDFSREATINQLLIVADYLITDYSSIPFEFAFLKKPMIFYPYDLQNYMENPGLWDKYENIVPGPIAYNTKEIIELIESYPFHEGMYEAFNEKWNEYSDGISTQKLVQYILQRHI</sequence>
<dbReference type="GO" id="GO:0005886">
    <property type="term" value="C:plasma membrane"/>
    <property type="evidence" value="ECO:0007669"/>
    <property type="project" value="UniProtKB-SubCell"/>
</dbReference>
<evidence type="ECO:0000256" key="6">
    <source>
        <dbReference type="ARBA" id="ARBA00023136"/>
    </source>
</evidence>
<comment type="caution">
    <text evidence="7">The sequence shown here is derived from an EMBL/GenBank/DDBJ whole genome shotgun (WGS) entry which is preliminary data.</text>
</comment>
<dbReference type="Proteomes" id="UP000279909">
    <property type="component" value="Unassembled WGS sequence"/>
</dbReference>
<dbReference type="PANTHER" id="PTHR37316">
    <property type="entry name" value="TEICHOIC ACID GLYCEROL-PHOSPHATE PRIMASE"/>
    <property type="match status" value="1"/>
</dbReference>
<keyword evidence="6" id="KW-0472">Membrane</keyword>
<dbReference type="Gene3D" id="3.40.50.12580">
    <property type="match status" value="1"/>
</dbReference>
<dbReference type="GO" id="GO:0019350">
    <property type="term" value="P:teichoic acid biosynthetic process"/>
    <property type="evidence" value="ECO:0007669"/>
    <property type="project" value="UniProtKB-KW"/>
</dbReference>
<accession>A0A3M8HH88</accession>
<evidence type="ECO:0000313" key="8">
    <source>
        <dbReference type="Proteomes" id="UP000279909"/>
    </source>
</evidence>
<keyword evidence="8" id="KW-1185">Reference proteome</keyword>
<dbReference type="PANTHER" id="PTHR37316:SF1">
    <property type="entry name" value="TEICHOIC ACID GLYCEROL-PHOSPHATE PRIMASE"/>
    <property type="match status" value="1"/>
</dbReference>
<keyword evidence="5" id="KW-0777">Teichoic acid biosynthesis</keyword>
<dbReference type="Pfam" id="PF04464">
    <property type="entry name" value="Glyphos_transf"/>
    <property type="match status" value="1"/>
</dbReference>
<comment type="subcellular location">
    <subcellularLocation>
        <location evidence="1">Cell membrane</location>
        <topology evidence="1">Peripheral membrane protein</topology>
    </subcellularLocation>
</comment>
<evidence type="ECO:0000256" key="4">
    <source>
        <dbReference type="ARBA" id="ARBA00022679"/>
    </source>
</evidence>
<evidence type="ECO:0000256" key="3">
    <source>
        <dbReference type="ARBA" id="ARBA00022475"/>
    </source>
</evidence>
<evidence type="ECO:0000313" key="7">
    <source>
        <dbReference type="EMBL" id="RND01828.1"/>
    </source>
</evidence>
<keyword evidence="3" id="KW-1003">Cell membrane</keyword>
<dbReference type="GO" id="GO:0047355">
    <property type="term" value="F:CDP-glycerol glycerophosphotransferase activity"/>
    <property type="evidence" value="ECO:0007669"/>
    <property type="project" value="InterPro"/>
</dbReference>
<keyword evidence="4 7" id="KW-0808">Transferase</keyword>
<dbReference type="InterPro" id="IPR043148">
    <property type="entry name" value="TagF_C"/>
</dbReference>
<evidence type="ECO:0000256" key="1">
    <source>
        <dbReference type="ARBA" id="ARBA00004202"/>
    </source>
</evidence>